<reference evidence="3 4" key="1">
    <citation type="submission" date="2018-05" db="EMBL/GenBank/DDBJ databases">
        <title>Genomic Encyclopedia of Archaeal and Bacterial Type Strains, Phase II (KMG-II): from individual species to whole genera.</title>
        <authorList>
            <person name="Goeker M."/>
        </authorList>
    </citation>
    <scope>NUCLEOTIDE SEQUENCE [LARGE SCALE GENOMIC DNA]</scope>
    <source>
        <strain evidence="3 4">DSM 45184</strain>
    </source>
</reference>
<feature type="domain" description="DUF4132" evidence="2">
    <location>
        <begin position="492"/>
        <end position="654"/>
    </location>
</feature>
<dbReference type="AlphaFoldDB" id="A0A316FLH9"/>
<dbReference type="RefSeq" id="WP_146246264.1">
    <property type="nucleotide sequence ID" value="NZ_BONA01000036.1"/>
</dbReference>
<sequence length="758" mass="81462">MAAGDGNRPIVIDGLFCTDEPVLVWQDGEHDRWAARAAALDHGREQPDWPKAVTSASRLSDLAPAQISWLIAKGPDGPARALIADPPMLRHRQRIDLGRVAVARFELDALPFALSEAGESADPLGLLVLPFRAPDAAVLVAGWLRHLGSARLWARLWLGRHPEAAARALIPAAAGRPGRARQNAGDALRFLTAAGHGPIIRKTAEGYGQGALAVVTDLLGPDTADMPADGPRPAGEQLQLVPPMPPARPQPVRKAKAPQWLHPERLPELRRADGGVMPVDEAAAVAGALMRSRLADPPEPPPGDPDRPGGLPLIVESSAATQPLVAPLDEQARQLLAGVDRRSLAEFGRALLDEWLADGMPVPEVPVLLAQAHVGDDTTMEQLGPLVRSWPAKSRYARAADGFAVLATVGSDVSLRHLLAIEANMSGGSTNDRALDYLAQAAARRGLSVTQLADRLAITHGLDRGVTVDYGTRSFPVVVDEHLTAHVTGPDGRVLARPPKPGVKDTAPGAYQWFLQFKKDLRATAAAQTARLERDMHRHRLRPARDLPGVLLPHPILGPIARRLLWGEYDTANRLVRALRVAEDGSLADVHDTTVTVDGGTPLGIVHPAELGDELAGWAQIIADYEILQPFPQVDRPAVALTAEQRAATGLPGFGPVPPDAIETLLRGRWQGNGYENPDSRHTQLRHTLPGGLTLLVELHPGVPTSTYLTPATDQRITEIWADHTWSDHWQSVRRTPMGVCDPAALSELLVELYALGR</sequence>
<dbReference type="Pfam" id="PF13569">
    <property type="entry name" value="DUF4132"/>
    <property type="match status" value="1"/>
</dbReference>
<dbReference type="InterPro" id="IPR025406">
    <property type="entry name" value="DUF4132"/>
</dbReference>
<evidence type="ECO:0000259" key="2">
    <source>
        <dbReference type="Pfam" id="PF13569"/>
    </source>
</evidence>
<name>A0A316FLH9_9ACTN</name>
<dbReference type="EMBL" id="QGGR01000005">
    <property type="protein sequence ID" value="PWK48962.1"/>
    <property type="molecule type" value="Genomic_DNA"/>
</dbReference>
<gene>
    <name evidence="3" type="ORF">BC793_105313</name>
</gene>
<feature type="region of interest" description="Disordered" evidence="1">
    <location>
        <begin position="231"/>
        <end position="257"/>
    </location>
</feature>
<comment type="caution">
    <text evidence="3">The sequence shown here is derived from an EMBL/GenBank/DDBJ whole genome shotgun (WGS) entry which is preliminary data.</text>
</comment>
<evidence type="ECO:0000313" key="4">
    <source>
        <dbReference type="Proteomes" id="UP000245697"/>
    </source>
</evidence>
<accession>A0A316FLH9</accession>
<keyword evidence="4" id="KW-1185">Reference proteome</keyword>
<dbReference type="Proteomes" id="UP000245697">
    <property type="component" value="Unassembled WGS sequence"/>
</dbReference>
<proteinExistence type="predicted"/>
<evidence type="ECO:0000256" key="1">
    <source>
        <dbReference type="SAM" id="MobiDB-lite"/>
    </source>
</evidence>
<feature type="region of interest" description="Disordered" evidence="1">
    <location>
        <begin position="293"/>
        <end position="313"/>
    </location>
</feature>
<organism evidence="3 4">
    <name type="scientific">Actinoplanes xinjiangensis</name>
    <dbReference type="NCBI Taxonomy" id="512350"/>
    <lineage>
        <taxon>Bacteria</taxon>
        <taxon>Bacillati</taxon>
        <taxon>Actinomycetota</taxon>
        <taxon>Actinomycetes</taxon>
        <taxon>Micromonosporales</taxon>
        <taxon>Micromonosporaceae</taxon>
        <taxon>Actinoplanes</taxon>
    </lineage>
</organism>
<protein>
    <submittedName>
        <fullName evidence="3">Uncharacterized protein DUF4132</fullName>
    </submittedName>
</protein>
<dbReference type="OrthoDB" id="4554725at2"/>
<evidence type="ECO:0000313" key="3">
    <source>
        <dbReference type="EMBL" id="PWK48962.1"/>
    </source>
</evidence>